<comment type="function">
    <text evidence="1">Resistance to tetracycline by an active tetracycline efflux. This is an energy-dependent process that decreases the accumulation of the antibiotic in whole cells. This protein functions as a metal-tetracycline/H(+) antiporter.</text>
</comment>
<feature type="transmembrane region" description="Helical" evidence="8">
    <location>
        <begin position="280"/>
        <end position="299"/>
    </location>
</feature>
<accession>A0A972VY45</accession>
<dbReference type="InterPro" id="IPR005829">
    <property type="entry name" value="Sugar_transporter_CS"/>
</dbReference>
<feature type="transmembrane region" description="Helical" evidence="8">
    <location>
        <begin position="45"/>
        <end position="64"/>
    </location>
</feature>
<organism evidence="10 11">
    <name type="scientific">SAR86 cluster bacterium</name>
    <dbReference type="NCBI Taxonomy" id="2030880"/>
    <lineage>
        <taxon>Bacteria</taxon>
        <taxon>Pseudomonadati</taxon>
        <taxon>Pseudomonadota</taxon>
        <taxon>Gammaproteobacteria</taxon>
        <taxon>SAR86 cluster</taxon>
    </lineage>
</organism>
<keyword evidence="5 8" id="KW-0812">Transmembrane</keyword>
<dbReference type="Pfam" id="PF07690">
    <property type="entry name" value="MFS_1"/>
    <property type="match status" value="1"/>
</dbReference>
<feature type="transmembrane region" description="Helical" evidence="8">
    <location>
        <begin position="211"/>
        <end position="230"/>
    </location>
</feature>
<gene>
    <name evidence="10" type="ORF">HQ497_10215</name>
</gene>
<dbReference type="EMBL" id="JABMOJ010000381">
    <property type="protein sequence ID" value="NQV65726.1"/>
    <property type="molecule type" value="Genomic_DNA"/>
</dbReference>
<dbReference type="Proteomes" id="UP000754644">
    <property type="component" value="Unassembled WGS sequence"/>
</dbReference>
<evidence type="ECO:0000256" key="3">
    <source>
        <dbReference type="ARBA" id="ARBA00007520"/>
    </source>
</evidence>
<dbReference type="CDD" id="cd17388">
    <property type="entry name" value="MFS_TetA"/>
    <property type="match status" value="1"/>
</dbReference>
<dbReference type="PANTHER" id="PTHR23504">
    <property type="entry name" value="MAJOR FACILITATOR SUPERFAMILY DOMAIN-CONTAINING PROTEIN 10"/>
    <property type="match status" value="1"/>
</dbReference>
<comment type="subcellular location">
    <subcellularLocation>
        <location evidence="2">Membrane</location>
        <topology evidence="2">Multi-pass membrane protein</topology>
    </subcellularLocation>
</comment>
<dbReference type="InterPro" id="IPR011701">
    <property type="entry name" value="MFS"/>
</dbReference>
<dbReference type="GO" id="GO:0016020">
    <property type="term" value="C:membrane"/>
    <property type="evidence" value="ECO:0007669"/>
    <property type="project" value="UniProtKB-SubCell"/>
</dbReference>
<keyword evidence="6 8" id="KW-1133">Transmembrane helix</keyword>
<evidence type="ECO:0000256" key="4">
    <source>
        <dbReference type="ARBA" id="ARBA00022448"/>
    </source>
</evidence>
<dbReference type="PROSITE" id="PS00216">
    <property type="entry name" value="SUGAR_TRANSPORT_1"/>
    <property type="match status" value="1"/>
</dbReference>
<protein>
    <submittedName>
        <fullName evidence="10">TCR/Tet family MFS transporter</fullName>
    </submittedName>
</protein>
<evidence type="ECO:0000256" key="7">
    <source>
        <dbReference type="ARBA" id="ARBA00023136"/>
    </source>
</evidence>
<comment type="similarity">
    <text evidence="3">Belongs to the major facilitator superfamily. TCR/Tet family.</text>
</comment>
<evidence type="ECO:0000256" key="2">
    <source>
        <dbReference type="ARBA" id="ARBA00004141"/>
    </source>
</evidence>
<evidence type="ECO:0000256" key="1">
    <source>
        <dbReference type="ARBA" id="ARBA00003279"/>
    </source>
</evidence>
<feature type="transmembrane region" description="Helical" evidence="8">
    <location>
        <begin position="346"/>
        <end position="365"/>
    </location>
</feature>
<feature type="domain" description="Major facilitator superfamily (MFS) profile" evidence="9">
    <location>
        <begin position="5"/>
        <end position="399"/>
    </location>
</feature>
<feature type="transmembrane region" description="Helical" evidence="8">
    <location>
        <begin position="305"/>
        <end position="325"/>
    </location>
</feature>
<evidence type="ECO:0000313" key="11">
    <source>
        <dbReference type="Proteomes" id="UP000754644"/>
    </source>
</evidence>
<keyword evidence="7 8" id="KW-0472">Membrane</keyword>
<evidence type="ECO:0000313" key="10">
    <source>
        <dbReference type="EMBL" id="NQV65726.1"/>
    </source>
</evidence>
<evidence type="ECO:0000256" key="8">
    <source>
        <dbReference type="SAM" id="Phobius"/>
    </source>
</evidence>
<keyword evidence="4" id="KW-0813">Transport</keyword>
<dbReference type="InterPro" id="IPR020846">
    <property type="entry name" value="MFS_dom"/>
</dbReference>
<dbReference type="Gene3D" id="1.20.1250.20">
    <property type="entry name" value="MFS general substrate transporter like domains"/>
    <property type="match status" value="1"/>
</dbReference>
<dbReference type="SUPFAM" id="SSF103473">
    <property type="entry name" value="MFS general substrate transporter"/>
    <property type="match status" value="1"/>
</dbReference>
<dbReference type="AlphaFoldDB" id="A0A972VY45"/>
<reference evidence="10" key="1">
    <citation type="submission" date="2020-05" db="EMBL/GenBank/DDBJ databases">
        <title>Sulfur intermediates as new biogeochemical hubs in an aquatic model microbial ecosystem.</title>
        <authorList>
            <person name="Vigneron A."/>
        </authorList>
    </citation>
    <scope>NUCLEOTIDE SEQUENCE</scope>
    <source>
        <strain evidence="10">Bin.250</strain>
    </source>
</reference>
<evidence type="ECO:0000256" key="6">
    <source>
        <dbReference type="ARBA" id="ARBA00022989"/>
    </source>
</evidence>
<name>A0A972VY45_9GAMM</name>
<feature type="transmembrane region" description="Helical" evidence="8">
    <location>
        <begin position="250"/>
        <end position="273"/>
    </location>
</feature>
<dbReference type="PROSITE" id="PS50850">
    <property type="entry name" value="MFS"/>
    <property type="match status" value="1"/>
</dbReference>
<evidence type="ECO:0000256" key="5">
    <source>
        <dbReference type="ARBA" id="ARBA00022692"/>
    </source>
</evidence>
<sequence length="409" mass="43958">MNRYALLFIFITALLDAIGFGIIMPVLPGLLMDVSGGDLSSSVRYGGLLMFCFAVTQFFFSPIIGNLSDHFGRRPVLLFSLFVMCINYLIMGIAGSLAVLFIGRIISGIGASTMSTCNAYIADVTPENQRAQNFGLMGAAFGMGFVIGPVIGGFLGEYGPRMPFIAAAVLSFANMLFGYLVLKESLQPENRRRFDITRANPLGTLAQMRHFPVVIGIIGVMFLYNMGHHVLPATWSFFTIEKFNWSPREIGYSLGFIGICMVAVQGFLIRWVLPRTGLRFAGIIGMLFTIVAFIGYAAANSPWMLYMVMLPGALGALAGPAMQGIASSQVGASQQGELQGGLSSMMSLTSIISPILMTQTFGLFTSDQAPVYFPGAAFLLAGALTIGSLGLFIRVTRGLGAATAQQPRR</sequence>
<dbReference type="InterPro" id="IPR001958">
    <property type="entry name" value="Tet-R_TetA/multi-R_MdtG-like"/>
</dbReference>
<dbReference type="GO" id="GO:0022857">
    <property type="term" value="F:transmembrane transporter activity"/>
    <property type="evidence" value="ECO:0007669"/>
    <property type="project" value="InterPro"/>
</dbReference>
<feature type="transmembrane region" description="Helical" evidence="8">
    <location>
        <begin position="76"/>
        <end position="95"/>
    </location>
</feature>
<feature type="transmembrane region" description="Helical" evidence="8">
    <location>
        <begin position="134"/>
        <end position="156"/>
    </location>
</feature>
<comment type="caution">
    <text evidence="10">The sequence shown here is derived from an EMBL/GenBank/DDBJ whole genome shotgun (WGS) entry which is preliminary data.</text>
</comment>
<proteinExistence type="inferred from homology"/>
<feature type="transmembrane region" description="Helical" evidence="8">
    <location>
        <begin position="371"/>
        <end position="393"/>
    </location>
</feature>
<evidence type="ECO:0000259" key="9">
    <source>
        <dbReference type="PROSITE" id="PS50850"/>
    </source>
</evidence>
<dbReference type="PRINTS" id="PR01035">
    <property type="entry name" value="TCRTETA"/>
</dbReference>
<feature type="transmembrane region" description="Helical" evidence="8">
    <location>
        <begin position="162"/>
        <end position="182"/>
    </location>
</feature>
<feature type="transmembrane region" description="Helical" evidence="8">
    <location>
        <begin position="101"/>
        <end position="122"/>
    </location>
</feature>
<dbReference type="InterPro" id="IPR036259">
    <property type="entry name" value="MFS_trans_sf"/>
</dbReference>
<dbReference type="PANTHER" id="PTHR23504:SF15">
    <property type="entry name" value="MAJOR FACILITATOR SUPERFAMILY (MFS) PROFILE DOMAIN-CONTAINING PROTEIN"/>
    <property type="match status" value="1"/>
</dbReference>